<dbReference type="PROSITE" id="PS51257">
    <property type="entry name" value="PROKAR_LIPOPROTEIN"/>
    <property type="match status" value="1"/>
</dbReference>
<evidence type="ECO:0000259" key="2">
    <source>
        <dbReference type="Pfam" id="PF00135"/>
    </source>
</evidence>
<dbReference type="InterPro" id="IPR029058">
    <property type="entry name" value="AB_hydrolase_fold"/>
</dbReference>
<comment type="caution">
    <text evidence="3">The sequence shown here is derived from an EMBL/GenBank/DDBJ whole genome shotgun (WGS) entry which is preliminary data.</text>
</comment>
<feature type="domain" description="Carboxylesterase type B" evidence="2">
    <location>
        <begin position="34"/>
        <end position="498"/>
    </location>
</feature>
<reference evidence="4" key="1">
    <citation type="journal article" date="2019" name="Int. J. Syst. Evol. Microbiol.">
        <title>The Global Catalogue of Microorganisms (GCM) 10K type strain sequencing project: providing services to taxonomists for standard genome sequencing and annotation.</title>
        <authorList>
            <consortium name="The Broad Institute Genomics Platform"/>
            <consortium name="The Broad Institute Genome Sequencing Center for Infectious Disease"/>
            <person name="Wu L."/>
            <person name="Ma J."/>
        </authorList>
    </citation>
    <scope>NUCLEOTIDE SEQUENCE [LARGE SCALE GENOMIC DNA]</scope>
    <source>
        <strain evidence="4">JCM 3106</strain>
    </source>
</reference>
<evidence type="ECO:0000256" key="1">
    <source>
        <dbReference type="SAM" id="SignalP"/>
    </source>
</evidence>
<sequence>MRTKIMSVLATTALAAACAAAPDGEPRRTGADDPRVVRVETGALRGTVTGEHRIFNGVPYAAPPVGELRWSSPRPAASWTGTRDATRPGAMCPQVGADYAKVTSEEEDCLFLNVTVPRTPRTGRPVMVWIHGDGALGSGDFTDVRRLATRGDVVAVTINYRLGVFGGFGYPGLAGSGTYGLQDQQAALGWVRRNAAAFGGDPRNVTVLGVSWGAMSIGGHLTSPRAKGLFDRAVMQSGETMMDMLPGSMGEGMPGRPDYAWLPAAQVEETGRYAAGKLGCSDLRCLRALPVRTILKVPQIMNMFQSYAYGNETLPRSPAAELRAGRGHPVPVISGATRDEHRLFVAMTHDLAGRPVTAASYRGLLRVAFGADAARVANRYPPRRYGSPSLAWAAVITDRMWARATFEQNRLLAARAPVYAYQFADRRAPMFLPMKTDFPFGAFHAGDLPYLFPERNVTLSPAQRELSDRMTGYWTRFARTGDPNGAGLPRWERFDAAARVPYTQALRPGTVGPVDYAADHDLGFWPSPS</sequence>
<keyword evidence="4" id="KW-1185">Reference proteome</keyword>
<name>A0ABP6LEA5_9ACTN</name>
<dbReference type="Pfam" id="PF00135">
    <property type="entry name" value="COesterase"/>
    <property type="match status" value="1"/>
</dbReference>
<accession>A0ABP6LEA5</accession>
<gene>
    <name evidence="3" type="ORF">GCM10017559_78520</name>
</gene>
<dbReference type="SUPFAM" id="SSF53474">
    <property type="entry name" value="alpha/beta-Hydrolases"/>
    <property type="match status" value="1"/>
</dbReference>
<organism evidence="3 4">
    <name type="scientific">Streptosporangium longisporum</name>
    <dbReference type="NCBI Taxonomy" id="46187"/>
    <lineage>
        <taxon>Bacteria</taxon>
        <taxon>Bacillati</taxon>
        <taxon>Actinomycetota</taxon>
        <taxon>Actinomycetes</taxon>
        <taxon>Streptosporangiales</taxon>
        <taxon>Streptosporangiaceae</taxon>
        <taxon>Streptosporangium</taxon>
    </lineage>
</organism>
<protein>
    <submittedName>
        <fullName evidence="3">Carboxylesterase family protein</fullName>
    </submittedName>
</protein>
<proteinExistence type="predicted"/>
<dbReference type="Gene3D" id="3.40.50.1820">
    <property type="entry name" value="alpha/beta hydrolase"/>
    <property type="match status" value="1"/>
</dbReference>
<dbReference type="RefSeq" id="WP_344906647.1">
    <property type="nucleotide sequence ID" value="NZ_BAAAWD010000029.1"/>
</dbReference>
<feature type="chain" id="PRO_5046812672" evidence="1">
    <location>
        <begin position="22"/>
        <end position="529"/>
    </location>
</feature>
<dbReference type="InterPro" id="IPR050309">
    <property type="entry name" value="Type-B_Carboxylest/Lipase"/>
</dbReference>
<dbReference type="InterPro" id="IPR002018">
    <property type="entry name" value="CarbesteraseB"/>
</dbReference>
<dbReference type="EMBL" id="BAAAWD010000029">
    <property type="protein sequence ID" value="GAA3038727.1"/>
    <property type="molecule type" value="Genomic_DNA"/>
</dbReference>
<feature type="signal peptide" evidence="1">
    <location>
        <begin position="1"/>
        <end position="21"/>
    </location>
</feature>
<dbReference type="PANTHER" id="PTHR11559">
    <property type="entry name" value="CARBOXYLESTERASE"/>
    <property type="match status" value="1"/>
</dbReference>
<keyword evidence="1" id="KW-0732">Signal</keyword>
<evidence type="ECO:0000313" key="3">
    <source>
        <dbReference type="EMBL" id="GAA3038727.1"/>
    </source>
</evidence>
<dbReference type="Proteomes" id="UP001499930">
    <property type="component" value="Unassembled WGS sequence"/>
</dbReference>
<evidence type="ECO:0000313" key="4">
    <source>
        <dbReference type="Proteomes" id="UP001499930"/>
    </source>
</evidence>